<sequence>MTITKPQELMAQLIRKARARLQELAGYDFACIHLLVNLSEEGKNTPERLTNEMFECLLQGNASLQLSLDGYGGQVSVHAPAHKLFHEEFHLIPKEKRSLRLLKALTIFTDTSGASHKSVMTWRYPQTQQWEADVEFVEGTPQIAELATVMRAFERFPEPINLVTDLAMWRG</sequence>
<evidence type="ECO:0000313" key="7">
    <source>
        <dbReference type="EMBL" id="RMB95082.1"/>
    </source>
</evidence>
<gene>
    <name evidence="7" type="ORF">DUI87_28453</name>
</gene>
<evidence type="ECO:0000256" key="6">
    <source>
        <dbReference type="ARBA" id="ARBA00022918"/>
    </source>
</evidence>
<protein>
    <submittedName>
        <fullName evidence="7">Uncharacterized protein</fullName>
    </submittedName>
</protein>
<evidence type="ECO:0000313" key="8">
    <source>
        <dbReference type="Proteomes" id="UP000269221"/>
    </source>
</evidence>
<proteinExistence type="predicted"/>
<keyword evidence="8" id="KW-1185">Reference proteome</keyword>
<dbReference type="Proteomes" id="UP000269221">
    <property type="component" value="Unassembled WGS sequence"/>
</dbReference>
<evidence type="ECO:0000256" key="5">
    <source>
        <dbReference type="ARBA" id="ARBA00022801"/>
    </source>
</evidence>
<keyword evidence="4" id="KW-0255">Endonuclease</keyword>
<name>A0A3M0J2T8_HIRRU</name>
<keyword evidence="3" id="KW-0540">Nuclease</keyword>
<keyword evidence="2" id="KW-0548">Nucleotidyltransferase</keyword>
<comment type="caution">
    <text evidence="7">The sequence shown here is derived from an EMBL/GenBank/DDBJ whole genome shotgun (WGS) entry which is preliminary data.</text>
</comment>
<evidence type="ECO:0000256" key="2">
    <source>
        <dbReference type="ARBA" id="ARBA00022695"/>
    </source>
</evidence>
<dbReference type="GO" id="GO:0035613">
    <property type="term" value="F:RNA stem-loop binding"/>
    <property type="evidence" value="ECO:0007669"/>
    <property type="project" value="TreeGrafter"/>
</dbReference>
<dbReference type="GO" id="GO:0003964">
    <property type="term" value="F:RNA-directed DNA polymerase activity"/>
    <property type="evidence" value="ECO:0007669"/>
    <property type="project" value="UniProtKB-KW"/>
</dbReference>
<dbReference type="PANTHER" id="PTHR41694">
    <property type="entry name" value="ENDOGENOUS RETROVIRUS GROUP K MEMBER POL PROTEIN"/>
    <property type="match status" value="1"/>
</dbReference>
<accession>A0A3M0J2T8</accession>
<reference evidence="7 8" key="1">
    <citation type="submission" date="2018-07" db="EMBL/GenBank/DDBJ databases">
        <title>A high quality draft genome assembly of the barn swallow (H. rustica rustica).</title>
        <authorList>
            <person name="Formenti G."/>
            <person name="Chiara M."/>
            <person name="Poveda L."/>
            <person name="Francoijs K.-J."/>
            <person name="Bonisoli-Alquati A."/>
            <person name="Canova L."/>
            <person name="Gianfranceschi L."/>
            <person name="Horner D.S."/>
            <person name="Saino N."/>
        </authorList>
    </citation>
    <scope>NUCLEOTIDE SEQUENCE [LARGE SCALE GENOMIC DNA]</scope>
    <source>
        <strain evidence="7">Chelidonia</strain>
        <tissue evidence="7">Blood</tissue>
    </source>
</reference>
<evidence type="ECO:0000256" key="1">
    <source>
        <dbReference type="ARBA" id="ARBA00022679"/>
    </source>
</evidence>
<dbReference type="AlphaFoldDB" id="A0A3M0J2T8"/>
<dbReference type="Gene3D" id="3.30.420.10">
    <property type="entry name" value="Ribonuclease H-like superfamily/Ribonuclease H"/>
    <property type="match status" value="1"/>
</dbReference>
<dbReference type="GO" id="GO:0016787">
    <property type="term" value="F:hydrolase activity"/>
    <property type="evidence" value="ECO:0007669"/>
    <property type="project" value="UniProtKB-KW"/>
</dbReference>
<dbReference type="GO" id="GO:0004519">
    <property type="term" value="F:endonuclease activity"/>
    <property type="evidence" value="ECO:0007669"/>
    <property type="project" value="UniProtKB-KW"/>
</dbReference>
<dbReference type="EMBL" id="QRBI01000189">
    <property type="protein sequence ID" value="RMB95082.1"/>
    <property type="molecule type" value="Genomic_DNA"/>
</dbReference>
<dbReference type="InterPro" id="IPR036397">
    <property type="entry name" value="RNaseH_sf"/>
</dbReference>
<organism evidence="7 8">
    <name type="scientific">Hirundo rustica rustica</name>
    <dbReference type="NCBI Taxonomy" id="333673"/>
    <lineage>
        <taxon>Eukaryota</taxon>
        <taxon>Metazoa</taxon>
        <taxon>Chordata</taxon>
        <taxon>Craniata</taxon>
        <taxon>Vertebrata</taxon>
        <taxon>Euteleostomi</taxon>
        <taxon>Archelosauria</taxon>
        <taxon>Archosauria</taxon>
        <taxon>Dinosauria</taxon>
        <taxon>Saurischia</taxon>
        <taxon>Theropoda</taxon>
        <taxon>Coelurosauria</taxon>
        <taxon>Aves</taxon>
        <taxon>Neognathae</taxon>
        <taxon>Neoaves</taxon>
        <taxon>Telluraves</taxon>
        <taxon>Australaves</taxon>
        <taxon>Passeriformes</taxon>
        <taxon>Sylvioidea</taxon>
        <taxon>Hirundinidae</taxon>
        <taxon>Hirundo</taxon>
    </lineage>
</organism>
<keyword evidence="6" id="KW-0695">RNA-directed DNA polymerase</keyword>
<evidence type="ECO:0000256" key="3">
    <source>
        <dbReference type="ARBA" id="ARBA00022722"/>
    </source>
</evidence>
<dbReference type="PANTHER" id="PTHR41694:SF3">
    <property type="entry name" value="RNA-DIRECTED DNA POLYMERASE-RELATED"/>
    <property type="match status" value="1"/>
</dbReference>
<evidence type="ECO:0000256" key="4">
    <source>
        <dbReference type="ARBA" id="ARBA00022759"/>
    </source>
</evidence>
<keyword evidence="1" id="KW-0808">Transferase</keyword>
<keyword evidence="5" id="KW-0378">Hydrolase</keyword>